<protein>
    <submittedName>
        <fullName evidence="4">CDP-alcohol phosphatidyltransferase family protein</fullName>
    </submittedName>
</protein>
<dbReference type="Proteomes" id="UP000633814">
    <property type="component" value="Unassembled WGS sequence"/>
</dbReference>
<keyword evidence="5" id="KW-1185">Reference proteome</keyword>
<feature type="transmembrane region" description="Helical" evidence="3">
    <location>
        <begin position="150"/>
        <end position="171"/>
    </location>
</feature>
<evidence type="ECO:0000313" key="4">
    <source>
        <dbReference type="EMBL" id="MCB5226798.1"/>
    </source>
</evidence>
<dbReference type="EMBL" id="JAEINI020000004">
    <property type="protein sequence ID" value="MCB5226798.1"/>
    <property type="molecule type" value="Genomic_DNA"/>
</dbReference>
<gene>
    <name evidence="4" type="ORF">JAO78_008215</name>
</gene>
<feature type="transmembrane region" description="Helical" evidence="3">
    <location>
        <begin position="110"/>
        <end position="130"/>
    </location>
</feature>
<comment type="similarity">
    <text evidence="2">Belongs to the CDP-alcohol phosphatidyltransferase class-I family.</text>
</comment>
<evidence type="ECO:0000256" key="3">
    <source>
        <dbReference type="SAM" id="Phobius"/>
    </source>
</evidence>
<accession>A0ABS8C3P2</accession>
<organism evidence="4 5">
    <name type="scientific">Alishewanella maricola</name>
    <dbReference type="NCBI Taxonomy" id="2795740"/>
    <lineage>
        <taxon>Bacteria</taxon>
        <taxon>Pseudomonadati</taxon>
        <taxon>Pseudomonadota</taxon>
        <taxon>Gammaproteobacteria</taxon>
        <taxon>Alteromonadales</taxon>
        <taxon>Alteromonadaceae</taxon>
        <taxon>Alishewanella</taxon>
    </lineage>
</organism>
<dbReference type="PROSITE" id="PS00379">
    <property type="entry name" value="CDP_ALCOHOL_P_TRANSF"/>
    <property type="match status" value="1"/>
</dbReference>
<evidence type="ECO:0000256" key="2">
    <source>
        <dbReference type="RuleBase" id="RU003750"/>
    </source>
</evidence>
<evidence type="ECO:0000313" key="5">
    <source>
        <dbReference type="Proteomes" id="UP000633814"/>
    </source>
</evidence>
<keyword evidence="1 2" id="KW-0808">Transferase</keyword>
<comment type="caution">
    <text evidence="4">The sequence shown here is derived from an EMBL/GenBank/DDBJ whole genome shotgun (WGS) entry which is preliminary data.</text>
</comment>
<keyword evidence="3" id="KW-0812">Transmembrane</keyword>
<dbReference type="Pfam" id="PF01066">
    <property type="entry name" value="CDP-OH_P_transf"/>
    <property type="match status" value="1"/>
</dbReference>
<dbReference type="InterPro" id="IPR048254">
    <property type="entry name" value="CDP_ALCOHOL_P_TRANSF_CS"/>
</dbReference>
<name>A0ABS8C3P2_9ALTE</name>
<dbReference type="RefSeq" id="WP_226750890.1">
    <property type="nucleotide sequence ID" value="NZ_JAEINI020000004.1"/>
</dbReference>
<dbReference type="InterPro" id="IPR043130">
    <property type="entry name" value="CDP-OH_PTrfase_TM_dom"/>
</dbReference>
<dbReference type="InterPro" id="IPR000462">
    <property type="entry name" value="CDP-OH_P_trans"/>
</dbReference>
<feature type="transmembrane region" description="Helical" evidence="3">
    <location>
        <begin position="177"/>
        <end position="196"/>
    </location>
</feature>
<feature type="transmembrane region" description="Helical" evidence="3">
    <location>
        <begin position="81"/>
        <end position="104"/>
    </location>
</feature>
<feature type="transmembrane region" description="Helical" evidence="3">
    <location>
        <begin position="33"/>
        <end position="60"/>
    </location>
</feature>
<keyword evidence="3" id="KW-1133">Transmembrane helix</keyword>
<sequence length="208" mass="22922">MLDARISPLLKPLLKPMVKQLDYWKISPNQLTVIGFLFGILALPLLAYQHYIAALLFILINRVFDGLDGALARWQNSSTASGGFLDISLDFLFYAAIPLGFALADPTANALAAAVLLASFIGTGSSFLAFAIPAERYQLARPQFANKSFYYLHGLTEGTETILLFVSFCVWPQHFSLLAYCFAFAAGITIVTRVIGGFKTLRHYEKAE</sequence>
<evidence type="ECO:0000256" key="1">
    <source>
        <dbReference type="ARBA" id="ARBA00022679"/>
    </source>
</evidence>
<proteinExistence type="inferred from homology"/>
<keyword evidence="3" id="KW-0472">Membrane</keyword>
<dbReference type="Gene3D" id="1.20.120.1760">
    <property type="match status" value="1"/>
</dbReference>
<reference evidence="4 5" key="1">
    <citation type="submission" date="2021-10" db="EMBL/GenBank/DDBJ databases">
        <title>Alishewanella koreense sp. nov. isolated from seawater of southwestern coast in South Korea and the proposal for the reclassification of Rheinheimera perlucida and Rheinheimera tuosuensis as Arsukibacterium perlucida and Arsukibacterium tuosuensis.</title>
        <authorList>
            <person name="Kim K.H."/>
            <person name="Ruan W."/>
            <person name="Kim K.R."/>
            <person name="Baek J.H."/>
            <person name="Jeon C.O."/>
        </authorList>
    </citation>
    <scope>NUCLEOTIDE SEQUENCE [LARGE SCALE GENOMIC DNA]</scope>
    <source>
        <strain evidence="4 5">16-MA</strain>
    </source>
</reference>